<evidence type="ECO:0000256" key="1">
    <source>
        <dbReference type="SAM" id="Phobius"/>
    </source>
</evidence>
<proteinExistence type="predicted"/>
<dbReference type="GO" id="GO:0005886">
    <property type="term" value="C:plasma membrane"/>
    <property type="evidence" value="ECO:0007669"/>
    <property type="project" value="TreeGrafter"/>
</dbReference>
<organism evidence="4 5">
    <name type="scientific">Onychostoma macrolepis</name>
    <dbReference type="NCBI Taxonomy" id="369639"/>
    <lineage>
        <taxon>Eukaryota</taxon>
        <taxon>Metazoa</taxon>
        <taxon>Chordata</taxon>
        <taxon>Craniata</taxon>
        <taxon>Vertebrata</taxon>
        <taxon>Euteleostomi</taxon>
        <taxon>Actinopterygii</taxon>
        <taxon>Neopterygii</taxon>
        <taxon>Teleostei</taxon>
        <taxon>Ostariophysi</taxon>
        <taxon>Cypriniformes</taxon>
        <taxon>Cyprinidae</taxon>
        <taxon>Acrossocheilinae</taxon>
        <taxon>Onychostoma</taxon>
    </lineage>
</organism>
<comment type="caution">
    <text evidence="4">The sequence shown here is derived from an EMBL/GenBank/DDBJ whole genome shotgun (WGS) entry which is preliminary data.</text>
</comment>
<gene>
    <name evidence="4" type="ORF">G5714_001290</name>
</gene>
<evidence type="ECO:0000259" key="3">
    <source>
        <dbReference type="Pfam" id="PF01108"/>
    </source>
</evidence>
<dbReference type="Proteomes" id="UP000579812">
    <property type="component" value="Unassembled WGS sequence"/>
</dbReference>
<evidence type="ECO:0000256" key="2">
    <source>
        <dbReference type="SAM" id="SignalP"/>
    </source>
</evidence>
<keyword evidence="1" id="KW-0812">Transmembrane</keyword>
<dbReference type="InterPro" id="IPR013783">
    <property type="entry name" value="Ig-like_fold"/>
</dbReference>
<feature type="signal peptide" evidence="2">
    <location>
        <begin position="1"/>
        <end position="23"/>
    </location>
</feature>
<sequence>MTSGLIKSLFPLLLYFTINYSSALSTPLNASMHSVNMMHILKWSILKASCSTVNYSVQFQGEYELYNLNGTWVDAYDCQEISENRCDLTHDLASNSDYSIRIKTTCDGQKLWTQLPATFNRRDTVLLVPKMTMNVEGDLIQVDFSTTLSDMTVNLEVWKEGDEQNALIHVIRAYPYHFSIAAHRGKEKMCFKAEALLEAINKSCSIDTQCVIIPKQTSDFMRLVMVSIAVVVAVTVAFILGWLATHLGPQIKQTFCYRETIPNVLLDDWPTRTPILCTDVSLEPTDPLLLLLSAEHQCTTVQLGGYRLKEVECRT</sequence>
<evidence type="ECO:0000313" key="4">
    <source>
        <dbReference type="EMBL" id="KAF4116737.1"/>
    </source>
</evidence>
<dbReference type="GO" id="GO:0004896">
    <property type="term" value="F:cytokine receptor activity"/>
    <property type="evidence" value="ECO:0007669"/>
    <property type="project" value="TreeGrafter"/>
</dbReference>
<dbReference type="PANTHER" id="PTHR20859">
    <property type="entry name" value="INTERFERON/INTERLEUKIN RECEPTOR"/>
    <property type="match status" value="1"/>
</dbReference>
<dbReference type="PANTHER" id="PTHR20859:SF53">
    <property type="entry name" value="INTERLEUKIN-22 RECEPTOR SUBUNIT ALPHA-1"/>
    <property type="match status" value="1"/>
</dbReference>
<dbReference type="Gene3D" id="2.60.40.10">
    <property type="entry name" value="Immunoglobulins"/>
    <property type="match status" value="2"/>
</dbReference>
<protein>
    <recommendedName>
        <fullName evidence="3">Fibronectin type-III domain-containing protein</fullName>
    </recommendedName>
</protein>
<feature type="domain" description="Fibronectin type-III" evidence="3">
    <location>
        <begin position="13"/>
        <end position="110"/>
    </location>
</feature>
<dbReference type="Pfam" id="PF01108">
    <property type="entry name" value="Tissue_fac"/>
    <property type="match status" value="1"/>
</dbReference>
<accession>A0A7J6DBN9</accession>
<dbReference type="SUPFAM" id="SSF49265">
    <property type="entry name" value="Fibronectin type III"/>
    <property type="match status" value="1"/>
</dbReference>
<keyword evidence="1" id="KW-0472">Membrane</keyword>
<dbReference type="EMBL" id="JAAMOB010000002">
    <property type="protein sequence ID" value="KAF4116737.1"/>
    <property type="molecule type" value="Genomic_DNA"/>
</dbReference>
<dbReference type="InterPro" id="IPR050650">
    <property type="entry name" value="Type-II_Cytokine-TF_Rcpt"/>
</dbReference>
<keyword evidence="1" id="KW-1133">Transmembrane helix</keyword>
<keyword evidence="5" id="KW-1185">Reference proteome</keyword>
<reference evidence="4 5" key="1">
    <citation type="submission" date="2020-04" db="EMBL/GenBank/DDBJ databases">
        <title>Chromosome-level genome assembly of a cyprinid fish Onychostoma macrolepis by integration of Nanopore Sequencing, Bionano and Hi-C technology.</title>
        <authorList>
            <person name="Wang D."/>
        </authorList>
    </citation>
    <scope>NUCLEOTIDE SEQUENCE [LARGE SCALE GENOMIC DNA]</scope>
    <source>
        <strain evidence="4">SWU-2019</strain>
        <tissue evidence="4">Muscle</tissue>
    </source>
</reference>
<dbReference type="InterPro" id="IPR036116">
    <property type="entry name" value="FN3_sf"/>
</dbReference>
<feature type="transmembrane region" description="Helical" evidence="1">
    <location>
        <begin position="220"/>
        <end position="243"/>
    </location>
</feature>
<feature type="chain" id="PRO_5029684334" description="Fibronectin type-III domain-containing protein" evidence="2">
    <location>
        <begin position="24"/>
        <end position="315"/>
    </location>
</feature>
<keyword evidence="2" id="KW-0732">Signal</keyword>
<dbReference type="OrthoDB" id="8704831at2759"/>
<dbReference type="InterPro" id="IPR003961">
    <property type="entry name" value="FN3_dom"/>
</dbReference>
<dbReference type="AlphaFoldDB" id="A0A7J6DBN9"/>
<evidence type="ECO:0000313" key="5">
    <source>
        <dbReference type="Proteomes" id="UP000579812"/>
    </source>
</evidence>
<name>A0A7J6DBN9_9TELE</name>